<dbReference type="InterPro" id="IPR024654">
    <property type="entry name" value="Calcineurin-like_PHP_lpxH"/>
</dbReference>
<gene>
    <name evidence="3" type="ORF">GTQ38_17775</name>
</gene>
<feature type="domain" description="Calcineurin-like phosphoesterase" evidence="2">
    <location>
        <begin position="1"/>
        <end position="181"/>
    </location>
</feature>
<dbReference type="RefSeq" id="WP_161436911.1">
    <property type="nucleotide sequence ID" value="NZ_WXYO01000008.1"/>
</dbReference>
<dbReference type="Pfam" id="PF12850">
    <property type="entry name" value="Metallophos_2"/>
    <property type="match status" value="1"/>
</dbReference>
<dbReference type="GO" id="GO:0005737">
    <property type="term" value="C:cytoplasm"/>
    <property type="evidence" value="ECO:0007669"/>
    <property type="project" value="TreeGrafter"/>
</dbReference>
<dbReference type="InterPro" id="IPR029052">
    <property type="entry name" value="Metallo-depent_PP-like"/>
</dbReference>
<protein>
    <submittedName>
        <fullName evidence="3">Metallophosphoesterase</fullName>
    </submittedName>
</protein>
<proteinExistence type="inferred from homology"/>
<dbReference type="InterPro" id="IPR050126">
    <property type="entry name" value="Ap4A_hydrolase"/>
</dbReference>
<dbReference type="SUPFAM" id="SSF56300">
    <property type="entry name" value="Metallo-dependent phosphatases"/>
    <property type="match status" value="1"/>
</dbReference>
<dbReference type="GO" id="GO:0016791">
    <property type="term" value="F:phosphatase activity"/>
    <property type="evidence" value="ECO:0007669"/>
    <property type="project" value="TreeGrafter"/>
</dbReference>
<dbReference type="Gene3D" id="3.60.21.10">
    <property type="match status" value="1"/>
</dbReference>
<sequence>MKIGIISDIHGNYEALKSVLSELDRLKVDEIYCLGDVAGYYSQINECIEELRKRRIPSLMGNHDWYLASGGFCPRGNSANKCIEYQRSVIKPENLEWLRKSAIQRFVGNIQMVHGGWSDPIDEYISQPSEAYFSRIEGKIFMSGHTHVQRLEEYGNKTYCNPGSVGQPRDNDPRAAFAVVHDDKISMHRVEYDMETVFNLMNKAGFSDYFYGCLKTGAKNLCRP</sequence>
<dbReference type="AlphaFoldDB" id="A0A6L9EH94"/>
<evidence type="ECO:0000313" key="4">
    <source>
        <dbReference type="Proteomes" id="UP000475249"/>
    </source>
</evidence>
<dbReference type="Proteomes" id="UP000475249">
    <property type="component" value="Unassembled WGS sequence"/>
</dbReference>
<dbReference type="PIRSF" id="PIRSF000883">
    <property type="entry name" value="Pesterase_MJ0912"/>
    <property type="match status" value="1"/>
</dbReference>
<organism evidence="3 4">
    <name type="scientific">Poritiphilus flavus</name>
    <dbReference type="NCBI Taxonomy" id="2697053"/>
    <lineage>
        <taxon>Bacteria</taxon>
        <taxon>Pseudomonadati</taxon>
        <taxon>Bacteroidota</taxon>
        <taxon>Flavobacteriia</taxon>
        <taxon>Flavobacteriales</taxon>
        <taxon>Flavobacteriaceae</taxon>
        <taxon>Poritiphilus</taxon>
    </lineage>
</organism>
<reference evidence="3 4" key="1">
    <citation type="submission" date="2020-01" db="EMBL/GenBank/DDBJ databases">
        <title>Bacteria diversity of Porities sp.</title>
        <authorList>
            <person name="Wang G."/>
        </authorList>
    </citation>
    <scope>NUCLEOTIDE SEQUENCE [LARGE SCALE GENOMIC DNA]</scope>
    <source>
        <strain evidence="3 4">R33</strain>
    </source>
</reference>
<accession>A0A6L9EH94</accession>
<dbReference type="PANTHER" id="PTHR42850">
    <property type="entry name" value="METALLOPHOSPHOESTERASE"/>
    <property type="match status" value="1"/>
</dbReference>
<comment type="caution">
    <text evidence="3">The sequence shown here is derived from an EMBL/GenBank/DDBJ whole genome shotgun (WGS) entry which is preliminary data.</text>
</comment>
<evidence type="ECO:0000313" key="3">
    <source>
        <dbReference type="EMBL" id="NAS13868.1"/>
    </source>
</evidence>
<dbReference type="PANTHER" id="PTHR42850:SF2">
    <property type="entry name" value="BLL5683 PROTEIN"/>
    <property type="match status" value="1"/>
</dbReference>
<evidence type="ECO:0000256" key="1">
    <source>
        <dbReference type="ARBA" id="ARBA00008950"/>
    </source>
</evidence>
<name>A0A6L9EH94_9FLAO</name>
<keyword evidence="4" id="KW-1185">Reference proteome</keyword>
<comment type="similarity">
    <text evidence="1">Belongs to the metallophosphoesterase superfamily. YfcE family.</text>
</comment>
<dbReference type="EMBL" id="WXYO01000008">
    <property type="protein sequence ID" value="NAS13868.1"/>
    <property type="molecule type" value="Genomic_DNA"/>
</dbReference>
<dbReference type="InterPro" id="IPR011152">
    <property type="entry name" value="Pesterase_MJ0912"/>
</dbReference>
<evidence type="ECO:0000259" key="2">
    <source>
        <dbReference type="Pfam" id="PF12850"/>
    </source>
</evidence>